<keyword evidence="2 3" id="KW-0472">Membrane</keyword>
<name>A0A9R1WPE6_LACSA</name>
<evidence type="ECO:0000313" key="5">
    <source>
        <dbReference type="Proteomes" id="UP000235145"/>
    </source>
</evidence>
<evidence type="ECO:0000256" key="1">
    <source>
        <dbReference type="ARBA" id="ARBA00004370"/>
    </source>
</evidence>
<keyword evidence="5" id="KW-1185">Reference proteome</keyword>
<evidence type="ECO:0000313" key="4">
    <source>
        <dbReference type="EMBL" id="KAJ0186370.1"/>
    </source>
</evidence>
<dbReference type="EMBL" id="NBSK02000009">
    <property type="protein sequence ID" value="KAJ0186370.1"/>
    <property type="molecule type" value="Genomic_DNA"/>
</dbReference>
<proteinExistence type="predicted"/>
<dbReference type="AlphaFoldDB" id="A0A9R1WPE6"/>
<dbReference type="GO" id="GO:0016020">
    <property type="term" value="C:membrane"/>
    <property type="evidence" value="ECO:0007669"/>
    <property type="project" value="UniProtKB-SubCell"/>
</dbReference>
<protein>
    <recommendedName>
        <fullName evidence="6">Late embryogenesis abundant protein LEA-2 subgroup domain-containing protein</fullName>
    </recommendedName>
</protein>
<organism evidence="4 5">
    <name type="scientific">Lactuca sativa</name>
    <name type="common">Garden lettuce</name>
    <dbReference type="NCBI Taxonomy" id="4236"/>
    <lineage>
        <taxon>Eukaryota</taxon>
        <taxon>Viridiplantae</taxon>
        <taxon>Streptophyta</taxon>
        <taxon>Embryophyta</taxon>
        <taxon>Tracheophyta</taxon>
        <taxon>Spermatophyta</taxon>
        <taxon>Magnoliopsida</taxon>
        <taxon>eudicotyledons</taxon>
        <taxon>Gunneridae</taxon>
        <taxon>Pentapetalae</taxon>
        <taxon>asterids</taxon>
        <taxon>campanulids</taxon>
        <taxon>Asterales</taxon>
        <taxon>Asteraceae</taxon>
        <taxon>Cichorioideae</taxon>
        <taxon>Cichorieae</taxon>
        <taxon>Lactucinae</taxon>
        <taxon>Lactuca</taxon>
    </lineage>
</organism>
<dbReference type="GO" id="GO:0098542">
    <property type="term" value="P:defense response to other organism"/>
    <property type="evidence" value="ECO:0007669"/>
    <property type="project" value="InterPro"/>
</dbReference>
<accession>A0A9R1WPE6</accession>
<comment type="caution">
    <text evidence="4">The sequence shown here is derived from an EMBL/GenBank/DDBJ whole genome shotgun (WGS) entry which is preliminary data.</text>
</comment>
<keyword evidence="3" id="KW-0812">Transmembrane</keyword>
<evidence type="ECO:0008006" key="6">
    <source>
        <dbReference type="Google" id="ProtNLM"/>
    </source>
</evidence>
<feature type="transmembrane region" description="Helical" evidence="3">
    <location>
        <begin position="134"/>
        <end position="163"/>
    </location>
</feature>
<dbReference type="PANTHER" id="PTHR31234">
    <property type="entry name" value="LATE EMBRYOGENESIS ABUNDANT (LEA) HYDROXYPROLINE-RICH GLYCOPROTEIN FAMILY"/>
    <property type="match status" value="1"/>
</dbReference>
<evidence type="ECO:0000256" key="2">
    <source>
        <dbReference type="ARBA" id="ARBA00023136"/>
    </source>
</evidence>
<reference evidence="4 5" key="1">
    <citation type="journal article" date="2017" name="Nat. Commun.">
        <title>Genome assembly with in vitro proximity ligation data and whole-genome triplication in lettuce.</title>
        <authorList>
            <person name="Reyes-Chin-Wo S."/>
            <person name="Wang Z."/>
            <person name="Yang X."/>
            <person name="Kozik A."/>
            <person name="Arikit S."/>
            <person name="Song C."/>
            <person name="Xia L."/>
            <person name="Froenicke L."/>
            <person name="Lavelle D.O."/>
            <person name="Truco M.J."/>
            <person name="Xia R."/>
            <person name="Zhu S."/>
            <person name="Xu C."/>
            <person name="Xu H."/>
            <person name="Xu X."/>
            <person name="Cox K."/>
            <person name="Korf I."/>
            <person name="Meyers B.C."/>
            <person name="Michelmore R.W."/>
        </authorList>
    </citation>
    <scope>NUCLEOTIDE SEQUENCE [LARGE SCALE GENOMIC DNA]</scope>
    <source>
        <strain evidence="5">cv. Salinas</strain>
        <tissue evidence="4">Seedlings</tissue>
    </source>
</reference>
<dbReference type="InterPro" id="IPR044839">
    <property type="entry name" value="NDR1-like"/>
</dbReference>
<sequence>MTPPGHHHSQSGYFPLYFTPTSKTLFSNHSWCSSPSLLHVVVFPPLKMIRPPLPPAYEPPEPPSVYCTPSPQSRATTPSPVPRFFISKQQSIIPSPQSIQLQTMMTPTTEFLYQNFPKTRDKLLLRNHRRTDPAIWCSAIICMIFSVLVILFGITTLIFFLVVKPKNPVFDTNHASLNVIYFDSPGNFNGDLTFIANFSNPNRKLNVRFEHAVLELYFDNNLIANQSIKPFSQRQRETGVVKIHFISSLVYLPRNHAMELQRQVLSNKVLYSVRGTFRVRVSFGLLHFSYWLHSRCELQMSSPPAGFLMARSCITKR</sequence>
<comment type="subcellular location">
    <subcellularLocation>
        <location evidence="1">Membrane</location>
    </subcellularLocation>
</comment>
<keyword evidence="3" id="KW-1133">Transmembrane helix</keyword>
<dbReference type="PANTHER" id="PTHR31234:SF42">
    <property type="entry name" value="LATE EMBRYOGENESIS ABUNDANT (LEA) HYDROXYPROLINE-RICH GLYCOPROTEIN FAMILY"/>
    <property type="match status" value="1"/>
</dbReference>
<evidence type="ECO:0000256" key="3">
    <source>
        <dbReference type="SAM" id="Phobius"/>
    </source>
</evidence>
<dbReference type="Proteomes" id="UP000235145">
    <property type="component" value="Unassembled WGS sequence"/>
</dbReference>
<gene>
    <name evidence="4" type="ORF">LSAT_V11C900491670</name>
</gene>